<feature type="compositionally biased region" description="Basic and acidic residues" evidence="1">
    <location>
        <begin position="35"/>
        <end position="44"/>
    </location>
</feature>
<reference evidence="2 3" key="1">
    <citation type="submission" date="2021-07" db="EMBL/GenBank/DDBJ databases">
        <title>Whole Genome Sequence of Nocardia Iowensis.</title>
        <authorList>
            <person name="Lamm A."/>
            <person name="Collins-Fairclough A.M."/>
            <person name="Bunk B."/>
            <person name="Sproer C."/>
        </authorList>
    </citation>
    <scope>NUCLEOTIDE SEQUENCE [LARGE SCALE GENOMIC DNA]</scope>
    <source>
        <strain evidence="2 3">NRRL 5646</strain>
    </source>
</reference>
<dbReference type="InterPro" id="IPR048142">
    <property type="entry name" value="QRL_CxxC_CxxC"/>
</dbReference>
<evidence type="ECO:0000313" key="2">
    <source>
        <dbReference type="EMBL" id="QXN94565.1"/>
    </source>
</evidence>
<evidence type="ECO:0000313" key="3">
    <source>
        <dbReference type="Proteomes" id="UP000694257"/>
    </source>
</evidence>
<dbReference type="RefSeq" id="WP_218477167.1">
    <property type="nucleotide sequence ID" value="NZ_BAABJN010000015.1"/>
</dbReference>
<evidence type="ECO:0000256" key="1">
    <source>
        <dbReference type="SAM" id="MobiDB-lite"/>
    </source>
</evidence>
<accession>A0ABX8S1R9</accession>
<feature type="region of interest" description="Disordered" evidence="1">
    <location>
        <begin position="23"/>
        <end position="57"/>
    </location>
</feature>
<sequence length="132" mass="15227">MSGFLDPEGREYGIPTWPWRMAPQHLRTKRQLAQQDRRPGEREPQAQVMRSRRGRPPMVARLYNAEKAVPKRESSEAQLAALQLARWTRSVAACERRGIDASDMRAVIEQTHADLAARRRTAIRGQGRERTR</sequence>
<dbReference type="EMBL" id="CP078145">
    <property type="protein sequence ID" value="QXN94565.1"/>
    <property type="molecule type" value="Genomic_DNA"/>
</dbReference>
<name>A0ABX8S1R9_NOCIO</name>
<organism evidence="2 3">
    <name type="scientific">Nocardia iowensis</name>
    <dbReference type="NCBI Taxonomy" id="204891"/>
    <lineage>
        <taxon>Bacteria</taxon>
        <taxon>Bacillati</taxon>
        <taxon>Actinomycetota</taxon>
        <taxon>Actinomycetes</taxon>
        <taxon>Mycobacteriales</taxon>
        <taxon>Nocardiaceae</taxon>
        <taxon>Nocardia</taxon>
    </lineage>
</organism>
<protein>
    <submittedName>
        <fullName evidence="2">Uncharacterized protein</fullName>
    </submittedName>
</protein>
<proteinExistence type="predicted"/>
<dbReference type="NCBIfam" id="NF041638">
    <property type="entry name" value="QRL_CxxC_CxxC"/>
    <property type="match status" value="1"/>
</dbReference>
<dbReference type="Proteomes" id="UP000694257">
    <property type="component" value="Chromosome"/>
</dbReference>
<keyword evidence="3" id="KW-1185">Reference proteome</keyword>
<gene>
    <name evidence="2" type="ORF">KV110_16835</name>
</gene>